<evidence type="ECO:0000256" key="2">
    <source>
        <dbReference type="ARBA" id="ARBA00004018"/>
    </source>
</evidence>
<dbReference type="Gene3D" id="2.40.10.10">
    <property type="entry name" value="Trypsin-like serine proteases"/>
    <property type="match status" value="3"/>
</dbReference>
<dbReference type="InterPro" id="IPR001314">
    <property type="entry name" value="Peptidase_S1A"/>
</dbReference>
<dbReference type="GO" id="GO:0005615">
    <property type="term" value="C:extracellular space"/>
    <property type="evidence" value="ECO:0007669"/>
    <property type="project" value="TreeGrafter"/>
</dbReference>
<keyword evidence="27" id="KW-0418">Kinase</keyword>
<evidence type="ECO:0000259" key="26">
    <source>
        <dbReference type="PROSITE" id="PS50240"/>
    </source>
</evidence>
<comment type="subunit">
    <text evidence="17">Found in high and low molecular mass forms. Each consists of two chains, A and B. The high molecular mass form contains a long chain A which is cleaved to yield a short chain A. Forms heterodimer with SERPINA5. Binds LRP1B; binding is followed by internalization and degradation. Interacts with MRC2. Interacts with PLAUR. In complex with SERPINE1, interacts with PLAUR/uPAR. Interacts with SORL1 and LRP1, either alone or in complex with SERPINE1; these interactions are abolished in the presence of LRPAP1/RAP. The ternary complex composed of PLAUR-PLAU-PAI1 also interacts with SORLA.</text>
</comment>
<evidence type="ECO:0000256" key="20">
    <source>
        <dbReference type="PROSITE-ProRule" id="PRU00076"/>
    </source>
</evidence>
<feature type="disulfide bond" evidence="19">
    <location>
        <begin position="550"/>
        <end position="566"/>
    </location>
</feature>
<evidence type="ECO:0000256" key="10">
    <source>
        <dbReference type="ARBA" id="ARBA00022670"/>
    </source>
</evidence>
<evidence type="ECO:0000256" key="14">
    <source>
        <dbReference type="ARBA" id="ARBA00023145"/>
    </source>
</evidence>
<feature type="disulfide bond" description="Interchain (between A and B chains)" evidence="19">
    <location>
        <begin position="373"/>
        <end position="504"/>
    </location>
</feature>
<evidence type="ECO:0000256" key="17">
    <source>
        <dbReference type="ARBA" id="ARBA00046787"/>
    </source>
</evidence>
<evidence type="ECO:0000259" key="24">
    <source>
        <dbReference type="PROSITE" id="PS50026"/>
    </source>
</evidence>
<evidence type="ECO:0000256" key="21">
    <source>
        <dbReference type="PROSITE-ProRule" id="PRU00121"/>
    </source>
</evidence>
<dbReference type="eggNOG" id="ENOG502QRMI">
    <property type="taxonomic scope" value="Eukaryota"/>
</dbReference>
<keyword evidence="28" id="KW-1185">Reference proteome</keyword>
<keyword evidence="27" id="KW-0808">Transferase</keyword>
<dbReference type="InterPro" id="IPR018056">
    <property type="entry name" value="Kringle_CS"/>
</dbReference>
<dbReference type="MEROPS" id="S01.231"/>
<keyword evidence="12 22" id="KW-0378">Hydrolase</keyword>
<dbReference type="InterPro" id="IPR050127">
    <property type="entry name" value="Serine_Proteases_S1"/>
</dbReference>
<dbReference type="FunFam" id="2.40.10.10:FF:000068">
    <property type="entry name" value="transmembrane protease serine 2"/>
    <property type="match status" value="1"/>
</dbReference>
<dbReference type="SMART" id="SM00130">
    <property type="entry name" value="KR"/>
    <property type="match status" value="2"/>
</dbReference>
<gene>
    <name evidence="27" type="ORF">MDA_GLEAN10020899</name>
</gene>
<dbReference type="PANTHER" id="PTHR24264">
    <property type="entry name" value="TRYPSIN-RELATED"/>
    <property type="match status" value="1"/>
</dbReference>
<keyword evidence="14" id="KW-0865">Zymogen</keyword>
<evidence type="ECO:0000256" key="18">
    <source>
        <dbReference type="PIRSR" id="PIRSR001145-1"/>
    </source>
</evidence>
<dbReference type="PROSITE" id="PS50070">
    <property type="entry name" value="KRINGLE_2"/>
    <property type="match status" value="2"/>
</dbReference>
<feature type="domain" description="Peptidase S1" evidence="26">
    <location>
        <begin position="384"/>
        <end position="629"/>
    </location>
</feature>
<evidence type="ECO:0000256" key="23">
    <source>
        <dbReference type="SAM" id="SignalP"/>
    </source>
</evidence>
<dbReference type="InterPro" id="IPR026280">
    <property type="entry name" value="Tissue_plasm_act"/>
</dbReference>
<evidence type="ECO:0000256" key="4">
    <source>
        <dbReference type="ARBA" id="ARBA00011245"/>
    </source>
</evidence>
<dbReference type="InterPro" id="IPR043504">
    <property type="entry name" value="Peptidase_S1_PA_chymotrypsin"/>
</dbReference>
<evidence type="ECO:0000259" key="25">
    <source>
        <dbReference type="PROSITE" id="PS50070"/>
    </source>
</evidence>
<keyword evidence="11 23" id="KW-0732">Signal</keyword>
<name>L5M241_MYODS</name>
<comment type="subunit">
    <text evidence="4">Monomer.</text>
</comment>
<feature type="disulfide bond" evidence="19">
    <location>
        <begin position="32"/>
        <end position="50"/>
    </location>
</feature>
<keyword evidence="15 19" id="KW-1015">Disulfide bond</keyword>
<feature type="active site" description="Charge relay system" evidence="18">
    <location>
        <position position="480"/>
    </location>
</feature>
<feature type="active site" description="Charge relay system" evidence="18">
    <location>
        <position position="581"/>
    </location>
</feature>
<feature type="disulfide bond" evidence="19">
    <location>
        <begin position="414"/>
        <end position="430"/>
    </location>
</feature>
<comment type="catalytic activity">
    <reaction evidence="1">
        <text>Specific cleavage of Arg-|-Val bond in plasminogen to form plasmin.</text>
        <dbReference type="EC" id="3.4.21.73"/>
    </reaction>
</comment>
<dbReference type="EMBL" id="KB105404">
    <property type="protein sequence ID" value="ELK32431.1"/>
    <property type="molecule type" value="Genomic_DNA"/>
</dbReference>
<dbReference type="Pfam" id="PF00089">
    <property type="entry name" value="Trypsin"/>
    <property type="match status" value="2"/>
</dbReference>
<keyword evidence="8 20" id="KW-0245">EGF-like domain</keyword>
<evidence type="ECO:0000256" key="9">
    <source>
        <dbReference type="ARBA" id="ARBA00022572"/>
    </source>
</evidence>
<feature type="active site" description="Charge relay system" evidence="18">
    <location>
        <position position="429"/>
    </location>
</feature>
<dbReference type="GO" id="GO:0004252">
    <property type="term" value="F:serine-type endopeptidase activity"/>
    <property type="evidence" value="ECO:0007669"/>
    <property type="project" value="UniProtKB-EC"/>
</dbReference>
<evidence type="ECO:0000256" key="1">
    <source>
        <dbReference type="ARBA" id="ARBA00000942"/>
    </source>
</evidence>
<dbReference type="SUPFAM" id="SSF50494">
    <property type="entry name" value="Trypsin-like serine proteases"/>
    <property type="match status" value="2"/>
</dbReference>
<feature type="domain" description="Kringle" evidence="25">
    <location>
        <begin position="68"/>
        <end position="150"/>
    </location>
</feature>
<proteinExistence type="predicted"/>
<feature type="disulfide bond" evidence="19">
    <location>
        <begin position="577"/>
        <end position="605"/>
    </location>
</feature>
<evidence type="ECO:0000256" key="19">
    <source>
        <dbReference type="PIRSR" id="PIRSR001145-3"/>
    </source>
</evidence>
<dbReference type="InterPro" id="IPR033116">
    <property type="entry name" value="TRYPSIN_SER"/>
</dbReference>
<feature type="domain" description="EGF-like" evidence="24">
    <location>
        <begin position="26"/>
        <end position="62"/>
    </location>
</feature>
<comment type="function">
    <text evidence="2">Specifically cleaves the zymogen plasminogen to form the active enzyme plasmin.</text>
</comment>
<evidence type="ECO:0000256" key="15">
    <source>
        <dbReference type="ARBA" id="ARBA00023157"/>
    </source>
</evidence>
<keyword evidence="7" id="KW-0964">Secreted</keyword>
<sequence>MRLPRACLLLCALVVSNCEDSRADSGASSCGCLNGGTCVSYKYFSNIHRCNCPKKFQGEHCEIDTSATCYQGNGHSYRGTANTGFTGRLCLPWNSANVVLKTYHAHRPDALQLGLGKHNYCRNPDNQRKPWCYVQVGRNQHIQECMVNDCSAGRDPPANAGFQCGQKALRPRFKIVGGRFTNTEDQPWFAAIYRKHRGGSVTYVCGGSLISPCWVVSATHCFINNPKKQDYIVYLGRSKLNANTRGEMKFEVEKLILHEDYSADTLAHHNDIDTSATCYQGNGHSYRGTANTGFTGRLCLPWNSANVVLKTYHAHRPDALQLGLGKHNYCRNPDNQRKPWCYVQVGRNQHIQECMVNDCSAGRDPPANAGFQCGQKALRPRFKIVGGRFTNTEDQPWFAAIYRKHRGGSVTYVCGGSLISPCWVVSATHCFINNPKKQDYIVYLGRSKLNANTRGEMKFEVEKLILHEDYSADTLAHHNDIALLKIISISGQCAQPSRSIQTICLPPMDGDARSGTSCEVAGFGKENTSDYLYPDQLKMTVVELVSHRECQQPHYYGSEVTTKMLCAADPAWTTDSCQGDSGGPLACPVQDRMTLTGIVSWGRECAMKDKPGVYTRVSHFLSWIRTNTGEENGLAP</sequence>
<feature type="disulfide bond" evidence="19">
    <location>
        <begin position="422"/>
        <end position="493"/>
    </location>
</feature>
<dbReference type="PIRSF" id="PIRSF001145">
    <property type="entry name" value="Tissue_plasm_act"/>
    <property type="match status" value="1"/>
</dbReference>
<evidence type="ECO:0000256" key="11">
    <source>
        <dbReference type="ARBA" id="ARBA00022729"/>
    </source>
</evidence>
<accession>L5M241</accession>
<dbReference type="Pfam" id="PF00051">
    <property type="entry name" value="Kringle"/>
    <property type="match status" value="2"/>
</dbReference>
<comment type="subcellular location">
    <subcellularLocation>
        <location evidence="3">Secreted</location>
    </subcellularLocation>
</comment>
<dbReference type="GO" id="GO:0016301">
    <property type="term" value="F:kinase activity"/>
    <property type="evidence" value="ECO:0007669"/>
    <property type="project" value="UniProtKB-KW"/>
</dbReference>
<dbReference type="PROSITE" id="PS00021">
    <property type="entry name" value="KRINGLE_1"/>
    <property type="match status" value="2"/>
</dbReference>
<keyword evidence="10 22" id="KW-0645">Protease</keyword>
<dbReference type="FunFam" id="2.10.25.10:FF:000266">
    <property type="entry name" value="Urokinase-type plasminogen activator"/>
    <property type="match status" value="1"/>
</dbReference>
<dbReference type="FunFam" id="2.40.20.10:FF:000001">
    <property type="entry name" value="Urokinase-type plasminogen activator"/>
    <property type="match status" value="2"/>
</dbReference>
<dbReference type="SMART" id="SM00020">
    <property type="entry name" value="Tryp_SPc"/>
    <property type="match status" value="1"/>
</dbReference>
<keyword evidence="16" id="KW-0617">Plasminogen activation</keyword>
<dbReference type="GO" id="GO:0042730">
    <property type="term" value="P:fibrinolysis"/>
    <property type="evidence" value="ECO:0007669"/>
    <property type="project" value="TreeGrafter"/>
</dbReference>
<dbReference type="FunFam" id="2.40.10.10:FF:000070">
    <property type="entry name" value="Urokinase-type plasminogen activator"/>
    <property type="match status" value="1"/>
</dbReference>
<evidence type="ECO:0000256" key="6">
    <source>
        <dbReference type="ARBA" id="ARBA00019414"/>
    </source>
</evidence>
<keyword evidence="13 22" id="KW-0720">Serine protease</keyword>
<feature type="disulfide bond" evidence="19">
    <location>
        <begin position="121"/>
        <end position="205"/>
    </location>
</feature>
<feature type="disulfide bond" evidence="19 20">
    <location>
        <begin position="52"/>
        <end position="61"/>
    </location>
</feature>
<dbReference type="CDD" id="cd00108">
    <property type="entry name" value="KR"/>
    <property type="match status" value="2"/>
</dbReference>
<evidence type="ECO:0000256" key="12">
    <source>
        <dbReference type="ARBA" id="ARBA00022801"/>
    </source>
</evidence>
<organism evidence="27 28">
    <name type="scientific">Myotis davidii</name>
    <name type="common">David's myotis</name>
    <dbReference type="NCBI Taxonomy" id="225400"/>
    <lineage>
        <taxon>Eukaryota</taxon>
        <taxon>Metazoa</taxon>
        <taxon>Chordata</taxon>
        <taxon>Craniata</taxon>
        <taxon>Vertebrata</taxon>
        <taxon>Euteleostomi</taxon>
        <taxon>Mammalia</taxon>
        <taxon>Eutheria</taxon>
        <taxon>Laurasiatheria</taxon>
        <taxon>Chiroptera</taxon>
        <taxon>Yangochiroptera</taxon>
        <taxon>Vespertilionidae</taxon>
        <taxon>Myotis</taxon>
    </lineage>
</organism>
<dbReference type="AlphaFoldDB" id="L5M241"/>
<feature type="signal peptide" evidence="23">
    <location>
        <begin position="1"/>
        <end position="23"/>
    </location>
</feature>
<evidence type="ECO:0000256" key="5">
    <source>
        <dbReference type="ARBA" id="ARBA00013183"/>
    </source>
</evidence>
<dbReference type="GO" id="GO:0033628">
    <property type="term" value="P:regulation of cell adhesion mediated by integrin"/>
    <property type="evidence" value="ECO:0007669"/>
    <property type="project" value="TreeGrafter"/>
</dbReference>
<evidence type="ECO:0000256" key="22">
    <source>
        <dbReference type="RuleBase" id="RU363034"/>
    </source>
</evidence>
<dbReference type="PROSITE" id="PS50240">
    <property type="entry name" value="TRYPSIN_DOM"/>
    <property type="match status" value="2"/>
</dbReference>
<feature type="domain" description="Kringle" evidence="25">
    <location>
        <begin position="277"/>
        <end position="359"/>
    </location>
</feature>
<dbReference type="EC" id="3.4.21.73" evidence="5"/>
<feature type="disulfide bond" evidence="19">
    <location>
        <begin position="299"/>
        <end position="341"/>
    </location>
</feature>
<protein>
    <recommendedName>
        <fullName evidence="6">Urokinase-type plasminogen activator</fullName>
        <ecNumber evidence="5">3.4.21.73</ecNumber>
    </recommendedName>
</protein>
<dbReference type="PRINTS" id="PR00722">
    <property type="entry name" value="CHYMOTRYPSIN"/>
</dbReference>
<dbReference type="PROSITE" id="PS50026">
    <property type="entry name" value="EGF_3"/>
    <property type="match status" value="1"/>
</dbReference>
<dbReference type="PROSITE" id="PS00022">
    <property type="entry name" value="EGF_1"/>
    <property type="match status" value="1"/>
</dbReference>
<dbReference type="PROSITE" id="PS00134">
    <property type="entry name" value="TRYPSIN_HIS"/>
    <property type="match status" value="1"/>
</dbReference>
<dbReference type="FunFam" id="2.40.10.10:FF:000065">
    <property type="entry name" value="Urokinase-type plasminogen activator"/>
    <property type="match status" value="1"/>
</dbReference>
<dbReference type="PANTHER" id="PTHR24264:SF38">
    <property type="entry name" value="UROKINASE-TYPE PLASMINOGEN ACTIVATOR"/>
    <property type="match status" value="1"/>
</dbReference>
<dbReference type="Gene3D" id="2.10.25.10">
    <property type="entry name" value="Laminin"/>
    <property type="match status" value="1"/>
</dbReference>
<evidence type="ECO:0000256" key="7">
    <source>
        <dbReference type="ARBA" id="ARBA00022525"/>
    </source>
</evidence>
<feature type="disulfide bond" evidence="19">
    <location>
        <begin position="90"/>
        <end position="132"/>
    </location>
</feature>
<evidence type="ECO:0000256" key="3">
    <source>
        <dbReference type="ARBA" id="ARBA00004613"/>
    </source>
</evidence>
<dbReference type="Gene3D" id="2.40.20.10">
    <property type="entry name" value="Plasminogen Kringle 4"/>
    <property type="match status" value="2"/>
</dbReference>
<dbReference type="InterPro" id="IPR000001">
    <property type="entry name" value="Kringle"/>
</dbReference>
<keyword evidence="9 21" id="KW-0420">Kringle</keyword>
<reference evidence="28" key="1">
    <citation type="journal article" date="2013" name="Science">
        <title>Comparative analysis of bat genomes provides insight into the evolution of flight and immunity.</title>
        <authorList>
            <person name="Zhang G."/>
            <person name="Cowled C."/>
            <person name="Shi Z."/>
            <person name="Huang Z."/>
            <person name="Bishop-Lilly K.A."/>
            <person name="Fang X."/>
            <person name="Wynne J.W."/>
            <person name="Xiong Z."/>
            <person name="Baker M.L."/>
            <person name="Zhao W."/>
            <person name="Tachedjian M."/>
            <person name="Zhu Y."/>
            <person name="Zhou P."/>
            <person name="Jiang X."/>
            <person name="Ng J."/>
            <person name="Yang L."/>
            <person name="Wu L."/>
            <person name="Xiao J."/>
            <person name="Feng Y."/>
            <person name="Chen Y."/>
            <person name="Sun X."/>
            <person name="Zhang Y."/>
            <person name="Marsh G.A."/>
            <person name="Crameri G."/>
            <person name="Broder C.C."/>
            <person name="Frey K.G."/>
            <person name="Wang L.F."/>
            <person name="Wang J."/>
        </authorList>
    </citation>
    <scope>NUCLEOTIDE SEQUENCE [LARGE SCALE GENOMIC DNA]</scope>
</reference>
<comment type="caution">
    <text evidence="20">Lacks conserved residue(s) required for the propagation of feature annotation.</text>
</comment>
<dbReference type="InterPro" id="IPR038178">
    <property type="entry name" value="Kringle_sf"/>
</dbReference>
<dbReference type="InterPro" id="IPR000742">
    <property type="entry name" value="EGF"/>
</dbReference>
<feature type="chain" id="PRO_5003970778" description="Urokinase-type plasminogen activator" evidence="23">
    <location>
        <begin position="24"/>
        <end position="636"/>
    </location>
</feature>
<evidence type="ECO:0000313" key="28">
    <source>
        <dbReference type="Proteomes" id="UP000010556"/>
    </source>
</evidence>
<evidence type="ECO:0000256" key="13">
    <source>
        <dbReference type="ARBA" id="ARBA00022825"/>
    </source>
</evidence>
<feature type="disulfide bond" evidence="19">
    <location>
        <begin position="330"/>
        <end position="354"/>
    </location>
</feature>
<dbReference type="SUPFAM" id="SSF57440">
    <property type="entry name" value="Kringle-like"/>
    <property type="match status" value="2"/>
</dbReference>
<dbReference type="InterPro" id="IPR013806">
    <property type="entry name" value="Kringle-like"/>
</dbReference>
<feature type="disulfide bond" evidence="19">
    <location>
        <begin position="278"/>
        <end position="359"/>
    </location>
</feature>
<evidence type="ECO:0000256" key="8">
    <source>
        <dbReference type="ARBA" id="ARBA00022536"/>
    </source>
</evidence>
<dbReference type="InterPro" id="IPR001254">
    <property type="entry name" value="Trypsin_dom"/>
</dbReference>
<evidence type="ECO:0000256" key="16">
    <source>
        <dbReference type="ARBA" id="ARBA00023202"/>
    </source>
</evidence>
<dbReference type="GO" id="GO:0031639">
    <property type="term" value="P:plasminogen activation"/>
    <property type="evidence" value="ECO:0007669"/>
    <property type="project" value="InterPro"/>
</dbReference>
<dbReference type="Proteomes" id="UP000010556">
    <property type="component" value="Unassembled WGS sequence"/>
</dbReference>
<dbReference type="InterPro" id="IPR018114">
    <property type="entry name" value="TRYPSIN_HIS"/>
</dbReference>
<feature type="domain" description="Peptidase S1" evidence="26">
    <location>
        <begin position="175"/>
        <end position="386"/>
    </location>
</feature>
<dbReference type="CDD" id="cd00190">
    <property type="entry name" value="Tryp_SPc"/>
    <property type="match status" value="1"/>
</dbReference>
<feature type="disulfide bond" evidence="19">
    <location>
        <begin position="69"/>
        <end position="221"/>
    </location>
</feature>
<feature type="disulfide bond" evidence="19">
    <location>
        <begin position="518"/>
        <end position="587"/>
    </location>
</feature>
<dbReference type="PROSITE" id="PS00135">
    <property type="entry name" value="TRYPSIN_SER"/>
    <property type="match status" value="1"/>
</dbReference>
<evidence type="ECO:0000313" key="27">
    <source>
        <dbReference type="EMBL" id="ELK32431.1"/>
    </source>
</evidence>
<dbReference type="InterPro" id="IPR009003">
    <property type="entry name" value="Peptidase_S1_PA"/>
</dbReference>
<dbReference type="PRINTS" id="PR00018">
    <property type="entry name" value="KRINGLE"/>
</dbReference>